<dbReference type="AlphaFoldDB" id="A0A023F7U1"/>
<dbReference type="GO" id="GO:0006120">
    <property type="term" value="P:mitochondrial electron transport, NADH to ubiquinone"/>
    <property type="evidence" value="ECO:0007669"/>
    <property type="project" value="TreeGrafter"/>
</dbReference>
<comment type="subcellular location">
    <subcellularLocation>
        <location evidence="1">Mitochondrion</location>
    </subcellularLocation>
</comment>
<dbReference type="PANTHER" id="PTHR13194">
    <property type="entry name" value="COMPLEX I INTERMEDIATE-ASSOCIATED PROTEIN 30"/>
    <property type="match status" value="1"/>
</dbReference>
<keyword evidence="4" id="KW-0143">Chaperone</keyword>
<dbReference type="SUPFAM" id="SSF49785">
    <property type="entry name" value="Galactose-binding domain-like"/>
    <property type="match status" value="1"/>
</dbReference>
<accession>A0A023F7U1</accession>
<keyword evidence="3" id="KW-0496">Mitochondrion</keyword>
<protein>
    <submittedName>
        <fullName evidence="6">Putative motochondrial complex i intermediate-associated protein 30 cia30</fullName>
    </submittedName>
</protein>
<dbReference type="GO" id="GO:0005739">
    <property type="term" value="C:mitochondrion"/>
    <property type="evidence" value="ECO:0007669"/>
    <property type="project" value="UniProtKB-SubCell"/>
</dbReference>
<evidence type="ECO:0000259" key="5">
    <source>
        <dbReference type="Pfam" id="PF08547"/>
    </source>
</evidence>
<name>A0A023F7U1_TRIIF</name>
<reference evidence="6" key="1">
    <citation type="journal article" date="2014" name="PLoS Negl. Trop. Dis.">
        <title>An updated insight into the Sialotranscriptome of Triatoma infestans: developmental stage and geographic variations.</title>
        <authorList>
            <person name="Schwarz A."/>
            <person name="Medrano-Mercado N."/>
            <person name="Schaub G.A."/>
            <person name="Struchiner C.J."/>
            <person name="Bargues M.D."/>
            <person name="Levy M.Z."/>
            <person name="Ribeiro J.M."/>
        </authorList>
    </citation>
    <scope>NUCLEOTIDE SEQUENCE</scope>
    <source>
        <strain evidence="6">Chile</strain>
        <tissue evidence="6">Salivary glands</tissue>
    </source>
</reference>
<evidence type="ECO:0000313" key="6">
    <source>
        <dbReference type="EMBL" id="JAC17310.1"/>
    </source>
</evidence>
<evidence type="ECO:0000256" key="3">
    <source>
        <dbReference type="ARBA" id="ARBA00023128"/>
    </source>
</evidence>
<sequence length="299" mass="34943">MVIMRSCRVLTLLDKEKFKLFFNSKSFFSTSNVRQLFWESDFKGGYKSKNILSRFQLIKDGFSELKNEFKLFGKEVLQKCESDPILLYQPGVIDKQWVIHKKEHLDQWTTTCDSDNGEGFSTCDLTINASGNGLFSGYLSTQVPKDGVIKRSGYCSVRTKRIRKSFKRDDYLNWGQYTHLVIKCRGDGRSYMLNITTSGYFDQLWNDMYHYVLYTRGGPYWQITKIPFSKFFFASKGRIQDMQNKMQLNKITHFGITAADKINGPFSLEIDYIGVEYDPLHMEEFAYEMYRLPKNMAAN</sequence>
<dbReference type="EMBL" id="GBBI01001402">
    <property type="protein sequence ID" value="JAC17310.1"/>
    <property type="molecule type" value="mRNA"/>
</dbReference>
<evidence type="ECO:0000256" key="1">
    <source>
        <dbReference type="ARBA" id="ARBA00004173"/>
    </source>
</evidence>
<dbReference type="InterPro" id="IPR013857">
    <property type="entry name" value="NADH-UbQ_OxRdtase-assoc_prot30"/>
</dbReference>
<dbReference type="Pfam" id="PF08547">
    <property type="entry name" value="CIA30"/>
    <property type="match status" value="1"/>
</dbReference>
<dbReference type="GO" id="GO:0032981">
    <property type="term" value="P:mitochondrial respiratory chain complex I assembly"/>
    <property type="evidence" value="ECO:0007669"/>
    <property type="project" value="TreeGrafter"/>
</dbReference>
<dbReference type="GO" id="GO:0051082">
    <property type="term" value="F:unfolded protein binding"/>
    <property type="evidence" value="ECO:0007669"/>
    <property type="project" value="TreeGrafter"/>
</dbReference>
<comment type="similarity">
    <text evidence="2">Belongs to the CIA30 family.</text>
</comment>
<evidence type="ECO:0000256" key="2">
    <source>
        <dbReference type="ARBA" id="ARBA00007884"/>
    </source>
</evidence>
<organism evidence="6">
    <name type="scientific">Triatoma infestans</name>
    <name type="common">Assassin bug</name>
    <dbReference type="NCBI Taxonomy" id="30076"/>
    <lineage>
        <taxon>Eukaryota</taxon>
        <taxon>Metazoa</taxon>
        <taxon>Ecdysozoa</taxon>
        <taxon>Arthropoda</taxon>
        <taxon>Hexapoda</taxon>
        <taxon>Insecta</taxon>
        <taxon>Pterygota</taxon>
        <taxon>Neoptera</taxon>
        <taxon>Paraneoptera</taxon>
        <taxon>Hemiptera</taxon>
        <taxon>Heteroptera</taxon>
        <taxon>Panheteroptera</taxon>
        <taxon>Cimicomorpha</taxon>
        <taxon>Reduviidae</taxon>
        <taxon>Triatominae</taxon>
        <taxon>Triatoma</taxon>
    </lineage>
</organism>
<feature type="domain" description="NADH:ubiquinone oxidoreductase intermediate-associated protein 30" evidence="5">
    <location>
        <begin position="99"/>
        <end position="270"/>
    </location>
</feature>
<dbReference type="InterPro" id="IPR008979">
    <property type="entry name" value="Galactose-bd-like_sf"/>
</dbReference>
<evidence type="ECO:0000256" key="4">
    <source>
        <dbReference type="ARBA" id="ARBA00023186"/>
    </source>
</evidence>
<dbReference type="InterPro" id="IPR039131">
    <property type="entry name" value="NDUFAF1"/>
</dbReference>
<proteinExistence type="evidence at transcript level"/>
<dbReference type="PANTHER" id="PTHR13194:SF18">
    <property type="entry name" value="COMPLEX I INTERMEDIATE-ASSOCIATED PROTEIN 30, MITOCHONDRIAL"/>
    <property type="match status" value="1"/>
</dbReference>